<reference evidence="2 3" key="1">
    <citation type="submission" date="2017-01" db="EMBL/GenBank/DDBJ databases">
        <title>Genome Sequencing of a Marine Spirillum, Oceanospirillum multiglobuliferum ATCC 33336, from Japan.</title>
        <authorList>
            <person name="Carney J.G."/>
            <person name="Trachtenberg A.M."/>
            <person name="Rheaume B.A."/>
            <person name="Linnane J.D."/>
            <person name="Pitts N.L."/>
            <person name="Mykles D.L."/>
            <person name="Maclea K.S."/>
        </authorList>
    </citation>
    <scope>NUCLEOTIDE SEQUENCE [LARGE SCALE GENOMIC DNA]</scope>
    <source>
        <strain evidence="2 3">ATCC 33336</strain>
    </source>
</reference>
<sequence>MRFFAHRGAMADAPENTLLAIELAIRSGAKWIEIDIIAHQGNLLVIHDLTLDRTTNGSGWVKDHTMAQLMRFDAGMGQRIPLLEEVLNLVAGRVSLNIELKSKGCAGLLAVLLTKPIFSALKPDLLVSSFDHNELLLFQKSCPDVDLGLLVYGVPLSLNAAIGVLKIRSLHISAEFIDEPLIKEAKAKGLEVYIYTVNEISHLNNLKHLPIDGVFTDHSQLWLGYYKIQ</sequence>
<dbReference type="Proteomes" id="UP000191418">
    <property type="component" value="Unassembled WGS sequence"/>
</dbReference>
<feature type="domain" description="GP-PDE" evidence="1">
    <location>
        <begin position="1"/>
        <end position="226"/>
    </location>
</feature>
<dbReference type="PANTHER" id="PTHR46211">
    <property type="entry name" value="GLYCEROPHOSPHORYL DIESTER PHOSPHODIESTERASE"/>
    <property type="match status" value="1"/>
</dbReference>
<dbReference type="InterPro" id="IPR017946">
    <property type="entry name" value="PLC-like_Pdiesterase_TIM-brl"/>
</dbReference>
<name>A0A1T4PTT9_9GAMM</name>
<evidence type="ECO:0000259" key="1">
    <source>
        <dbReference type="PROSITE" id="PS51704"/>
    </source>
</evidence>
<protein>
    <recommendedName>
        <fullName evidence="1">GP-PDE domain-containing protein</fullName>
    </recommendedName>
</protein>
<evidence type="ECO:0000313" key="3">
    <source>
        <dbReference type="Proteomes" id="UP000191418"/>
    </source>
</evidence>
<proteinExistence type="predicted"/>
<gene>
    <name evidence="2" type="ORF">BTE48_09120</name>
</gene>
<accession>A0A1T4PTT9</accession>
<dbReference type="InterPro" id="IPR030395">
    <property type="entry name" value="GP_PDE_dom"/>
</dbReference>
<keyword evidence="3" id="KW-1185">Reference proteome</keyword>
<dbReference type="PROSITE" id="PS51704">
    <property type="entry name" value="GP_PDE"/>
    <property type="match status" value="1"/>
</dbReference>
<dbReference type="Gene3D" id="3.20.20.190">
    <property type="entry name" value="Phosphatidylinositol (PI) phosphodiesterase"/>
    <property type="match status" value="1"/>
</dbReference>
<dbReference type="EMBL" id="MTSM01000010">
    <property type="protein sequence ID" value="OPX55319.1"/>
    <property type="molecule type" value="Genomic_DNA"/>
</dbReference>
<dbReference type="Pfam" id="PF03009">
    <property type="entry name" value="GDPD"/>
    <property type="match status" value="1"/>
</dbReference>
<dbReference type="GO" id="GO:0008081">
    <property type="term" value="F:phosphoric diester hydrolase activity"/>
    <property type="evidence" value="ECO:0007669"/>
    <property type="project" value="InterPro"/>
</dbReference>
<evidence type="ECO:0000313" key="2">
    <source>
        <dbReference type="EMBL" id="OPX55319.1"/>
    </source>
</evidence>
<dbReference type="PANTHER" id="PTHR46211:SF1">
    <property type="entry name" value="GLYCEROPHOSPHODIESTER PHOSPHODIESTERASE, CYTOPLASMIC"/>
    <property type="match status" value="1"/>
</dbReference>
<organism evidence="2 3">
    <name type="scientific">Oceanospirillum multiglobuliferum</name>
    <dbReference type="NCBI Taxonomy" id="64969"/>
    <lineage>
        <taxon>Bacteria</taxon>
        <taxon>Pseudomonadati</taxon>
        <taxon>Pseudomonadota</taxon>
        <taxon>Gammaproteobacteria</taxon>
        <taxon>Oceanospirillales</taxon>
        <taxon>Oceanospirillaceae</taxon>
        <taxon>Oceanospirillum</taxon>
    </lineage>
</organism>
<dbReference type="STRING" id="64969.SAMN02745127_01628"/>
<dbReference type="RefSeq" id="WP_078745225.1">
    <property type="nucleotide sequence ID" value="NZ_FUXG01000009.1"/>
</dbReference>
<dbReference type="GO" id="GO:0006629">
    <property type="term" value="P:lipid metabolic process"/>
    <property type="evidence" value="ECO:0007669"/>
    <property type="project" value="InterPro"/>
</dbReference>
<dbReference type="OrthoDB" id="9795622at2"/>
<dbReference type="AlphaFoldDB" id="A0A1T4PTT9"/>
<comment type="caution">
    <text evidence="2">The sequence shown here is derived from an EMBL/GenBank/DDBJ whole genome shotgun (WGS) entry which is preliminary data.</text>
</comment>
<dbReference type="SUPFAM" id="SSF51695">
    <property type="entry name" value="PLC-like phosphodiesterases"/>
    <property type="match status" value="1"/>
</dbReference>